<keyword evidence="3 12" id="KW-0820">tRNA-binding</keyword>
<feature type="binding site" evidence="12">
    <location>
        <position position="291"/>
    </location>
    <ligand>
        <name>Zn(2+)</name>
        <dbReference type="ChEBI" id="CHEBI:29105"/>
        <note>catalytic</note>
    </ligand>
</feature>
<comment type="catalytic activity">
    <reaction evidence="11 12">
        <text>tRNA(Thr) + L-threonine + ATP = L-threonyl-tRNA(Thr) + AMP + diphosphate + H(+)</text>
        <dbReference type="Rhea" id="RHEA:24624"/>
        <dbReference type="Rhea" id="RHEA-COMP:9670"/>
        <dbReference type="Rhea" id="RHEA-COMP:9704"/>
        <dbReference type="ChEBI" id="CHEBI:15378"/>
        <dbReference type="ChEBI" id="CHEBI:30616"/>
        <dbReference type="ChEBI" id="CHEBI:33019"/>
        <dbReference type="ChEBI" id="CHEBI:57926"/>
        <dbReference type="ChEBI" id="CHEBI:78442"/>
        <dbReference type="ChEBI" id="CHEBI:78534"/>
        <dbReference type="ChEBI" id="CHEBI:456215"/>
        <dbReference type="EC" id="6.1.1.3"/>
    </reaction>
</comment>
<dbReference type="InterPro" id="IPR045864">
    <property type="entry name" value="aa-tRNA-synth_II/BPL/LPL"/>
</dbReference>
<keyword evidence="6 12" id="KW-0862">Zinc</keyword>
<feature type="binding site" evidence="12">
    <location>
        <position position="463"/>
    </location>
    <ligand>
        <name>Zn(2+)</name>
        <dbReference type="ChEBI" id="CHEBI:29105"/>
        <note>catalytic</note>
    </ligand>
</feature>
<dbReference type="STRING" id="2309.CF15_03575"/>
<organism evidence="14 15">
    <name type="scientific">Pyrodictium occultum</name>
    <dbReference type="NCBI Taxonomy" id="2309"/>
    <lineage>
        <taxon>Archaea</taxon>
        <taxon>Thermoproteota</taxon>
        <taxon>Thermoprotei</taxon>
        <taxon>Desulfurococcales</taxon>
        <taxon>Pyrodictiaceae</taxon>
        <taxon>Pyrodictium</taxon>
    </lineage>
</organism>
<dbReference type="EC" id="6.1.1.3" evidence="12"/>
<evidence type="ECO:0000259" key="13">
    <source>
        <dbReference type="PROSITE" id="PS50862"/>
    </source>
</evidence>
<dbReference type="HAMAP" id="MF_00184">
    <property type="entry name" value="Thr_tRNA_synth"/>
    <property type="match status" value="1"/>
</dbReference>
<keyword evidence="10 12" id="KW-0030">Aminoacyl-tRNA synthetase</keyword>
<dbReference type="Proteomes" id="UP000053352">
    <property type="component" value="Unassembled WGS sequence"/>
</dbReference>
<evidence type="ECO:0000256" key="1">
    <source>
        <dbReference type="ARBA" id="ARBA00008226"/>
    </source>
</evidence>
<proteinExistence type="inferred from homology"/>
<accession>A0A0V8RV29</accession>
<evidence type="ECO:0000256" key="4">
    <source>
        <dbReference type="ARBA" id="ARBA00022598"/>
    </source>
</evidence>
<keyword evidence="5 12" id="KW-0547">Nucleotide-binding</keyword>
<dbReference type="InterPro" id="IPR002314">
    <property type="entry name" value="aa-tRNA-synt_IIb"/>
</dbReference>
<dbReference type="InterPro" id="IPR047246">
    <property type="entry name" value="ThrRS_anticodon"/>
</dbReference>
<dbReference type="PRINTS" id="PR01047">
    <property type="entry name" value="TRNASYNTHTHR"/>
</dbReference>
<dbReference type="InterPro" id="IPR004154">
    <property type="entry name" value="Anticodon-bd"/>
</dbReference>
<dbReference type="AlphaFoldDB" id="A0A0V8RV29"/>
<evidence type="ECO:0000256" key="10">
    <source>
        <dbReference type="ARBA" id="ARBA00023146"/>
    </source>
</evidence>
<keyword evidence="12" id="KW-0479">Metal-binding</keyword>
<dbReference type="GO" id="GO:0004829">
    <property type="term" value="F:threonine-tRNA ligase activity"/>
    <property type="evidence" value="ECO:0007669"/>
    <property type="project" value="UniProtKB-UniRule"/>
</dbReference>
<evidence type="ECO:0000256" key="5">
    <source>
        <dbReference type="ARBA" id="ARBA00022741"/>
    </source>
</evidence>
<protein>
    <recommendedName>
        <fullName evidence="12">Threonine--tRNA ligase</fullName>
        <ecNumber evidence="12">6.1.1.3</ecNumber>
    </recommendedName>
    <alternativeName>
        <fullName evidence="12">Threonyl-tRNA synthetase</fullName>
        <shortName evidence="12">ThrRS</shortName>
    </alternativeName>
</protein>
<sequence>MRVILIHAKEFYYKARSKAIAEAEPPESAPQEASAENALVAFTTVEDIDTQGINEAVEKAAADIVNVAEKVKASTIVLYPYAHLSQKLAPPKAAIEAMRLLEDMVRSRASGKFRVIRAPFGWYKEFRIHCYGHPLSELSRTYTPKASKKPHVEKKYYVLTPEGDVYEPEEYLEKADEELRILIEKEALGKELGEVENPVNKLCAKFGFEWEPMSDYGHMRYEPHAALMIEAVSEYAWKLARGLGIPVLRIRGTNMFDLAARPVYEHAALFGDRLYELWADKKHLVMRYAACHQQFAMLKDYVLSYKDLPLGMFEVADSYRFEQSGEVTLCFRLRKFYMPDLHILTRDVEEAVKVSEKLQEVIHREAAKLGRKYYAVYNVTEDFWSQKRDLLLELVRRDGRPAVVALYPAGIYYWVVNVEYHIVDSVGRPREIATFQFDIGNAKRFGIKYVDENNQERYPVIIHTALIGSVERYIYMVFDTAVQMEQQGKRPYIPTWLAPIQVRLIPVDPKSEDQIALASKVADMLEHNLIRVDIDDRDISLGKRIRDAAREWIPYIGVIGDREVKTGTINVTIRRSNDRVALKPEELLDMVLKDIEDYPRVQSTLPRYVSKRPSLVYLERSLELEPGKG</sequence>
<dbReference type="Gene3D" id="3.40.50.800">
    <property type="entry name" value="Anticodon-binding domain"/>
    <property type="match status" value="1"/>
</dbReference>
<comment type="similarity">
    <text evidence="1 12">Belongs to the class-II aminoacyl-tRNA synthetase family.</text>
</comment>
<reference evidence="14 15" key="1">
    <citation type="submission" date="2015-11" db="EMBL/GenBank/DDBJ databases">
        <title>Genome sequence of Pyrodictium occultum PL-19, a marine hyperthermophilic archaeon isolated from Volcano, Italy.</title>
        <authorList>
            <person name="Utturkar S."/>
            <person name="Huber H."/>
            <person name="Leptihn S."/>
            <person name="Brown S."/>
            <person name="Stetter K.O."/>
            <person name="Podar M."/>
        </authorList>
    </citation>
    <scope>NUCLEOTIDE SEQUENCE [LARGE SCALE GENOMIC DNA]</scope>
    <source>
        <strain evidence="14 15">PL-19</strain>
    </source>
</reference>
<dbReference type="SUPFAM" id="SSF52954">
    <property type="entry name" value="Class II aaRS ABD-related"/>
    <property type="match status" value="1"/>
</dbReference>
<keyword evidence="2 12" id="KW-0963">Cytoplasm</keyword>
<evidence type="ECO:0000256" key="11">
    <source>
        <dbReference type="ARBA" id="ARBA00049515"/>
    </source>
</evidence>
<dbReference type="InterPro" id="IPR023509">
    <property type="entry name" value="DTD-like_sf"/>
</dbReference>
<dbReference type="GO" id="GO:0006435">
    <property type="term" value="P:threonyl-tRNA aminoacylation"/>
    <property type="evidence" value="ECO:0007669"/>
    <property type="project" value="UniProtKB-UniRule"/>
</dbReference>
<dbReference type="Pfam" id="PF00587">
    <property type="entry name" value="tRNA-synt_2b"/>
    <property type="match status" value="1"/>
</dbReference>
<dbReference type="PANTHER" id="PTHR11451">
    <property type="entry name" value="THREONINE-TRNA LIGASE"/>
    <property type="match status" value="1"/>
</dbReference>
<keyword evidence="8 12" id="KW-0694">RNA-binding</keyword>
<dbReference type="PANTHER" id="PTHR11451:SF44">
    <property type="entry name" value="THREONINE--TRNA LIGASE, CHLOROPLASTIC_MITOCHONDRIAL 2"/>
    <property type="match status" value="1"/>
</dbReference>
<comment type="subcellular location">
    <subcellularLocation>
        <location evidence="12">Cytoplasm</location>
    </subcellularLocation>
</comment>
<evidence type="ECO:0000313" key="15">
    <source>
        <dbReference type="Proteomes" id="UP000053352"/>
    </source>
</evidence>
<keyword evidence="9 12" id="KW-0648">Protein biosynthesis</keyword>
<comment type="caution">
    <text evidence="12">Lacks conserved residue(s) required for the propagation of feature annotation.</text>
</comment>
<comment type="subunit">
    <text evidence="12">Homodimer.</text>
</comment>
<dbReference type="GO" id="GO:0005737">
    <property type="term" value="C:cytoplasm"/>
    <property type="evidence" value="ECO:0007669"/>
    <property type="project" value="UniProtKB-SubCell"/>
</dbReference>
<dbReference type="InterPro" id="IPR006195">
    <property type="entry name" value="aa-tRNA-synth_II"/>
</dbReference>
<evidence type="ECO:0000256" key="7">
    <source>
        <dbReference type="ARBA" id="ARBA00022840"/>
    </source>
</evidence>
<name>A0A0V8RV29_PYROC</name>
<evidence type="ECO:0000256" key="2">
    <source>
        <dbReference type="ARBA" id="ARBA00022490"/>
    </source>
</evidence>
<dbReference type="CDD" id="cd00860">
    <property type="entry name" value="ThrRS_anticodon"/>
    <property type="match status" value="1"/>
</dbReference>
<dbReference type="Pfam" id="PF03129">
    <property type="entry name" value="HGTP_anticodon"/>
    <property type="match status" value="1"/>
</dbReference>
<dbReference type="EMBL" id="LNTB01000001">
    <property type="protein sequence ID" value="KSW11891.1"/>
    <property type="molecule type" value="Genomic_DNA"/>
</dbReference>
<evidence type="ECO:0000256" key="9">
    <source>
        <dbReference type="ARBA" id="ARBA00022917"/>
    </source>
</evidence>
<evidence type="ECO:0000256" key="12">
    <source>
        <dbReference type="HAMAP-Rule" id="MF_00184"/>
    </source>
</evidence>
<dbReference type="GO" id="GO:0000049">
    <property type="term" value="F:tRNA binding"/>
    <property type="evidence" value="ECO:0007669"/>
    <property type="project" value="UniProtKB-KW"/>
</dbReference>
<dbReference type="InterPro" id="IPR002320">
    <property type="entry name" value="Thr-tRNA-ligase_IIa"/>
</dbReference>
<feature type="domain" description="Aminoacyl-transfer RNA synthetases class-II family profile" evidence="13">
    <location>
        <begin position="247"/>
        <end position="491"/>
    </location>
</feature>
<dbReference type="InterPro" id="IPR015011">
    <property type="entry name" value="Threonyl-tRNA_syn_edit_dom_arc"/>
</dbReference>
<evidence type="ECO:0000256" key="8">
    <source>
        <dbReference type="ARBA" id="ARBA00022884"/>
    </source>
</evidence>
<comment type="cofactor">
    <cofactor evidence="12">
        <name>Zn(2+)</name>
        <dbReference type="ChEBI" id="CHEBI:29105"/>
    </cofactor>
    <text evidence="12">Binds 1 zinc ion per subunit.</text>
</comment>
<keyword evidence="4 12" id="KW-0436">Ligase</keyword>
<evidence type="ECO:0000256" key="3">
    <source>
        <dbReference type="ARBA" id="ARBA00022555"/>
    </source>
</evidence>
<dbReference type="OrthoDB" id="372136at2157"/>
<keyword evidence="7 12" id="KW-0067">ATP-binding</keyword>
<feature type="binding site" evidence="12">
    <location>
        <position position="342"/>
    </location>
    <ligand>
        <name>Zn(2+)</name>
        <dbReference type="ChEBI" id="CHEBI:29105"/>
        <note>catalytic</note>
    </ligand>
</feature>
<dbReference type="Pfam" id="PF08915">
    <property type="entry name" value="tRNA-Thr_ED"/>
    <property type="match status" value="1"/>
</dbReference>
<dbReference type="GO" id="GO:0008270">
    <property type="term" value="F:zinc ion binding"/>
    <property type="evidence" value="ECO:0007669"/>
    <property type="project" value="InterPro"/>
</dbReference>
<dbReference type="SUPFAM" id="SSF55681">
    <property type="entry name" value="Class II aaRS and biotin synthetases"/>
    <property type="match status" value="1"/>
</dbReference>
<dbReference type="Gene3D" id="3.50.80.10">
    <property type="entry name" value="D-tyrosyl-tRNA(Tyr) deacylase"/>
    <property type="match status" value="1"/>
</dbReference>
<keyword evidence="15" id="KW-1185">Reference proteome</keyword>
<dbReference type="NCBIfam" id="NF003068">
    <property type="entry name" value="PRK03991.1"/>
    <property type="match status" value="1"/>
</dbReference>
<dbReference type="PROSITE" id="PS50862">
    <property type="entry name" value="AA_TRNA_LIGASE_II"/>
    <property type="match status" value="1"/>
</dbReference>
<evidence type="ECO:0000256" key="6">
    <source>
        <dbReference type="ARBA" id="ARBA00022833"/>
    </source>
</evidence>
<dbReference type="Gene3D" id="3.30.930.10">
    <property type="entry name" value="Bira Bifunctional Protein, Domain 2"/>
    <property type="match status" value="1"/>
</dbReference>
<dbReference type="GO" id="GO:0005524">
    <property type="term" value="F:ATP binding"/>
    <property type="evidence" value="ECO:0007669"/>
    <property type="project" value="UniProtKB-UniRule"/>
</dbReference>
<gene>
    <name evidence="12" type="primary">thrS</name>
    <name evidence="14" type="ORF">CF15_03575</name>
</gene>
<comment type="caution">
    <text evidence="14">The sequence shown here is derived from an EMBL/GenBank/DDBJ whole genome shotgun (WGS) entry which is preliminary data.</text>
</comment>
<evidence type="ECO:0000313" key="14">
    <source>
        <dbReference type="EMBL" id="KSW11891.1"/>
    </source>
</evidence>
<dbReference type="RefSeq" id="WP_058370569.1">
    <property type="nucleotide sequence ID" value="NZ_LNTB01000001.1"/>
</dbReference>
<dbReference type="InterPro" id="IPR036621">
    <property type="entry name" value="Anticodon-bd_dom_sf"/>
</dbReference>